<evidence type="ECO:0000313" key="5">
    <source>
        <dbReference type="Proteomes" id="UP000008795"/>
    </source>
</evidence>
<dbReference type="Proteomes" id="UP000008795">
    <property type="component" value="Chromosome"/>
</dbReference>
<dbReference type="Pfam" id="PF18291">
    <property type="entry name" value="HU-HIG"/>
    <property type="match status" value="1"/>
</dbReference>
<reference evidence="4 5" key="1">
    <citation type="submission" date="2010-03" db="EMBL/GenBank/DDBJ databases">
        <title>The genome sequence of Bacteriodes xylanisolvens XB1A.</title>
        <authorList>
            <consortium name="metaHIT consortium -- http://www.metahit.eu/"/>
            <person name="Pajon A."/>
            <person name="Turner K."/>
            <person name="Parkhill J."/>
            <person name="Bernalier A."/>
        </authorList>
    </citation>
    <scope>NUCLEOTIDE SEQUENCE [LARGE SCALE GENOMIC DNA]</scope>
    <source>
        <strain evidence="4 5">XB1A</strain>
    </source>
</reference>
<sequence length="167" mass="17734">MRQGRGKKHQLMGFFKKVKQKINGMWYPQSITVGKPVTTDEVAKRLAIESTVSPADTFAVLKSLGSVLGSYMADGRTVKLDGVGTFYYTAVASGNGVDSPDKVTAKQITGVRVRFIPETSRSSNNQVTTRSLVDSNIFWEEWGGKSTTPSEGGGGGEGGGEAPDPAA</sequence>
<feature type="compositionally biased region" description="Gly residues" evidence="2">
    <location>
        <begin position="151"/>
        <end position="161"/>
    </location>
</feature>
<evidence type="ECO:0000256" key="1">
    <source>
        <dbReference type="ARBA" id="ARBA00023125"/>
    </source>
</evidence>
<dbReference type="AlphaFoldDB" id="D6D4X6"/>
<proteinExistence type="predicted"/>
<keyword evidence="1 4" id="KW-0238">DNA-binding</keyword>
<dbReference type="SUPFAM" id="SSF47729">
    <property type="entry name" value="IHF-like DNA-binding proteins"/>
    <property type="match status" value="1"/>
</dbReference>
<evidence type="ECO:0000313" key="4">
    <source>
        <dbReference type="EMBL" id="CBK69370.1"/>
    </source>
</evidence>
<protein>
    <submittedName>
        <fullName evidence="4">DNA-binding protein, histone-like, putative</fullName>
    </submittedName>
</protein>
<dbReference type="PATRIC" id="fig|657309.4.peg.3481"/>
<reference evidence="4 5" key="2">
    <citation type="submission" date="2010-03" db="EMBL/GenBank/DDBJ databases">
        <authorList>
            <person name="Pajon A."/>
        </authorList>
    </citation>
    <scope>NUCLEOTIDE SEQUENCE [LARGE SCALE GENOMIC DNA]</scope>
    <source>
        <strain evidence="4 5">XB1A</strain>
    </source>
</reference>
<dbReference type="Gene3D" id="4.10.520.10">
    <property type="entry name" value="IHF-like DNA-binding proteins"/>
    <property type="match status" value="1"/>
</dbReference>
<feature type="domain" description="HU" evidence="3">
    <location>
        <begin position="31"/>
        <end position="120"/>
    </location>
</feature>
<organism evidence="4 5">
    <name type="scientific">Bacteroides xylanisolvens XB1A</name>
    <dbReference type="NCBI Taxonomy" id="657309"/>
    <lineage>
        <taxon>Bacteria</taxon>
        <taxon>Pseudomonadati</taxon>
        <taxon>Bacteroidota</taxon>
        <taxon>Bacteroidia</taxon>
        <taxon>Bacteroidales</taxon>
        <taxon>Bacteroidaceae</taxon>
        <taxon>Bacteroides</taxon>
    </lineage>
</organism>
<dbReference type="NCBIfam" id="TIGR01201">
    <property type="entry name" value="HU_rel"/>
    <property type="match status" value="1"/>
</dbReference>
<feature type="region of interest" description="Disordered" evidence="2">
    <location>
        <begin position="141"/>
        <end position="167"/>
    </location>
</feature>
<dbReference type="GO" id="GO:0003677">
    <property type="term" value="F:DNA binding"/>
    <property type="evidence" value="ECO:0007669"/>
    <property type="project" value="UniProtKB-KW"/>
</dbReference>
<dbReference type="eggNOG" id="COG0776">
    <property type="taxonomic scope" value="Bacteria"/>
</dbReference>
<accession>D6D4X6</accession>
<dbReference type="KEGG" id="bxy:BXY_44950"/>
<evidence type="ECO:0000256" key="2">
    <source>
        <dbReference type="SAM" id="MobiDB-lite"/>
    </source>
</evidence>
<name>D6D4X6_9BACE</name>
<dbReference type="HOGENOM" id="CLU_112331_3_0_10"/>
<evidence type="ECO:0000259" key="3">
    <source>
        <dbReference type="Pfam" id="PF18291"/>
    </source>
</evidence>
<dbReference type="EMBL" id="FP929033">
    <property type="protein sequence ID" value="CBK69370.1"/>
    <property type="molecule type" value="Genomic_DNA"/>
</dbReference>
<dbReference type="InterPro" id="IPR010992">
    <property type="entry name" value="IHF-like_DNA-bd_dom_sf"/>
</dbReference>
<gene>
    <name evidence="4" type="ORF">BXY_44950</name>
</gene>
<dbReference type="InterPro" id="IPR041607">
    <property type="entry name" value="HU-HIG"/>
</dbReference>
<dbReference type="InterPro" id="IPR005902">
    <property type="entry name" value="HU_DNA-bd_put"/>
</dbReference>